<feature type="domain" description="Histidine kinase" evidence="7">
    <location>
        <begin position="304"/>
        <end position="515"/>
    </location>
</feature>
<evidence type="ECO:0000256" key="4">
    <source>
        <dbReference type="ARBA" id="ARBA00022741"/>
    </source>
</evidence>
<dbReference type="SUPFAM" id="SSF55874">
    <property type="entry name" value="ATPase domain of HSP90 chaperone/DNA topoisomerase II/histidine kinase"/>
    <property type="match status" value="1"/>
</dbReference>
<reference evidence="9 10" key="1">
    <citation type="submission" date="2016-10" db="EMBL/GenBank/DDBJ databases">
        <authorList>
            <person name="de Groot N.N."/>
        </authorList>
    </citation>
    <scope>NUCLEOTIDE SEQUENCE [LARGE SCALE GENOMIC DNA]</scope>
    <source>
        <strain evidence="9 10">DSM 22187</strain>
    </source>
</reference>
<dbReference type="Pfam" id="PF08448">
    <property type="entry name" value="PAS_4"/>
    <property type="match status" value="1"/>
</dbReference>
<dbReference type="PANTHER" id="PTHR44936:SF10">
    <property type="entry name" value="SENSOR PROTEIN RSTB"/>
    <property type="match status" value="1"/>
</dbReference>
<proteinExistence type="predicted"/>
<keyword evidence="4" id="KW-0547">Nucleotide-binding</keyword>
<comment type="catalytic activity">
    <reaction evidence="1">
        <text>ATP + protein L-histidine = ADP + protein N-phospho-L-histidine.</text>
        <dbReference type="EC" id="2.7.13.3"/>
    </reaction>
</comment>
<dbReference type="InterPro" id="IPR004358">
    <property type="entry name" value="Sig_transdc_His_kin-like_C"/>
</dbReference>
<evidence type="ECO:0000256" key="1">
    <source>
        <dbReference type="ARBA" id="ARBA00000085"/>
    </source>
</evidence>
<gene>
    <name evidence="9" type="ORF">SAMN05444271_10475</name>
</gene>
<name>A0A1H6S2S1_9EURY</name>
<dbReference type="PROSITE" id="PS50109">
    <property type="entry name" value="HIS_KIN"/>
    <property type="match status" value="1"/>
</dbReference>
<dbReference type="InterPro" id="IPR050980">
    <property type="entry name" value="2C_sensor_his_kinase"/>
</dbReference>
<dbReference type="Gene3D" id="3.30.450.20">
    <property type="entry name" value="PAS domain"/>
    <property type="match status" value="1"/>
</dbReference>
<evidence type="ECO:0000256" key="2">
    <source>
        <dbReference type="ARBA" id="ARBA00012438"/>
    </source>
</evidence>
<dbReference type="GO" id="GO:0005524">
    <property type="term" value="F:ATP binding"/>
    <property type="evidence" value="ECO:0007669"/>
    <property type="project" value="UniProtKB-KW"/>
</dbReference>
<evidence type="ECO:0000259" key="7">
    <source>
        <dbReference type="PROSITE" id="PS50109"/>
    </source>
</evidence>
<dbReference type="InterPro" id="IPR000014">
    <property type="entry name" value="PAS"/>
</dbReference>
<dbReference type="InterPro" id="IPR003594">
    <property type="entry name" value="HATPase_dom"/>
</dbReference>
<dbReference type="SUPFAM" id="SSF55785">
    <property type="entry name" value="PYP-like sensor domain (PAS domain)"/>
    <property type="match status" value="1"/>
</dbReference>
<evidence type="ECO:0000256" key="5">
    <source>
        <dbReference type="ARBA" id="ARBA00022777"/>
    </source>
</evidence>
<keyword evidence="3" id="KW-0808">Transferase</keyword>
<keyword evidence="5" id="KW-0418">Kinase</keyword>
<accession>A0A1H6S2S1</accession>
<dbReference type="STRING" id="1073996.SAMN05444271_10475"/>
<dbReference type="SMART" id="SM00387">
    <property type="entry name" value="HATPase_c"/>
    <property type="match status" value="1"/>
</dbReference>
<feature type="domain" description="PAS" evidence="8">
    <location>
        <begin position="176"/>
        <end position="249"/>
    </location>
</feature>
<dbReference type="EC" id="2.7.13.3" evidence="2"/>
<dbReference type="CDD" id="cd00075">
    <property type="entry name" value="HATPase"/>
    <property type="match status" value="1"/>
</dbReference>
<dbReference type="PANTHER" id="PTHR44936">
    <property type="entry name" value="SENSOR PROTEIN CREC"/>
    <property type="match status" value="1"/>
</dbReference>
<dbReference type="InterPro" id="IPR013656">
    <property type="entry name" value="PAS_4"/>
</dbReference>
<evidence type="ECO:0000259" key="8">
    <source>
        <dbReference type="PROSITE" id="PS50112"/>
    </source>
</evidence>
<organism evidence="9 10">
    <name type="scientific">Halohasta litchfieldiae</name>
    <dbReference type="NCBI Taxonomy" id="1073996"/>
    <lineage>
        <taxon>Archaea</taxon>
        <taxon>Methanobacteriati</taxon>
        <taxon>Methanobacteriota</taxon>
        <taxon>Stenosarchaea group</taxon>
        <taxon>Halobacteria</taxon>
        <taxon>Halobacteriales</taxon>
        <taxon>Haloferacaceae</taxon>
        <taxon>Halohasta</taxon>
    </lineage>
</organism>
<evidence type="ECO:0000313" key="9">
    <source>
        <dbReference type="EMBL" id="SEI62353.1"/>
    </source>
</evidence>
<dbReference type="InterPro" id="IPR005467">
    <property type="entry name" value="His_kinase_dom"/>
</dbReference>
<dbReference type="InterPro" id="IPR036890">
    <property type="entry name" value="HATPase_C_sf"/>
</dbReference>
<dbReference type="PRINTS" id="PR00344">
    <property type="entry name" value="BCTRLSENSOR"/>
</dbReference>
<dbReference type="InterPro" id="IPR035965">
    <property type="entry name" value="PAS-like_dom_sf"/>
</dbReference>
<evidence type="ECO:0000256" key="6">
    <source>
        <dbReference type="ARBA" id="ARBA00022840"/>
    </source>
</evidence>
<dbReference type="CDD" id="cd00130">
    <property type="entry name" value="PAS"/>
    <property type="match status" value="1"/>
</dbReference>
<dbReference type="GO" id="GO:0004673">
    <property type="term" value="F:protein histidine kinase activity"/>
    <property type="evidence" value="ECO:0007669"/>
    <property type="project" value="UniProtKB-EC"/>
</dbReference>
<dbReference type="AlphaFoldDB" id="A0A1H6S2S1"/>
<keyword evidence="10" id="KW-1185">Reference proteome</keyword>
<evidence type="ECO:0000256" key="3">
    <source>
        <dbReference type="ARBA" id="ARBA00022679"/>
    </source>
</evidence>
<sequence length="521" mass="56483">MRLISITCWVPDRLPAHHDETRARPVRTATSRSYRCVTDGGTNRSDHATDISHSALGQSTALFAVCADNRLTTVTEPLSELVGRSGLSGQHLSSLLAVPDGDFTAHLDTARRRLREGASTVRSTACLLRTPDGRQSVIVEFSTHPDAESTAERLVGVVHENVVEIGGQQPQPSDVGPDRFRALFEQLPDPVAEVQFVADVPIVTSVNPAFEDTFGLDHTELVGEPLNEHIVPEEATDDTELDREAANGEWTSAEVIREAVDGPRLFIFRSIPFRHDGEQHSFGVYTDVTDRESQQRYHEVLNRLLRHNLRNDLNVILGLADQLATELDAANTEMTAVGDRLKQRALDLIETTRRARELESVIDRSETDSSPTAIADLVATVVDELGETYPNATITTTVDGPAVAIGGPELREAVVELVENAVEHTPVDPTIQLRVACPDTETVVITVADDGPGIPADELAVVDGSQSITPLDHCSGLGLWLAKWIVEAYGGELTFAGPDPELGGAAVELCLRAPSTEEHDT</sequence>
<dbReference type="NCBIfam" id="TIGR00229">
    <property type="entry name" value="sensory_box"/>
    <property type="match status" value="1"/>
</dbReference>
<dbReference type="SMART" id="SM00091">
    <property type="entry name" value="PAS"/>
    <property type="match status" value="1"/>
</dbReference>
<keyword evidence="6" id="KW-0067">ATP-binding</keyword>
<dbReference type="Gene3D" id="3.30.565.10">
    <property type="entry name" value="Histidine kinase-like ATPase, C-terminal domain"/>
    <property type="match status" value="1"/>
</dbReference>
<dbReference type="Proteomes" id="UP000198888">
    <property type="component" value="Unassembled WGS sequence"/>
</dbReference>
<protein>
    <recommendedName>
        <fullName evidence="2">histidine kinase</fullName>
        <ecNumber evidence="2">2.7.13.3</ecNumber>
    </recommendedName>
</protein>
<dbReference type="PROSITE" id="PS50112">
    <property type="entry name" value="PAS"/>
    <property type="match status" value="1"/>
</dbReference>
<dbReference type="EMBL" id="FNYR01000004">
    <property type="protein sequence ID" value="SEI62353.1"/>
    <property type="molecule type" value="Genomic_DNA"/>
</dbReference>
<dbReference type="Pfam" id="PF02518">
    <property type="entry name" value="HATPase_c"/>
    <property type="match status" value="1"/>
</dbReference>
<evidence type="ECO:0000313" key="10">
    <source>
        <dbReference type="Proteomes" id="UP000198888"/>
    </source>
</evidence>